<evidence type="ECO:0000256" key="7">
    <source>
        <dbReference type="ARBA" id="ARBA00023180"/>
    </source>
</evidence>
<evidence type="ECO:0000256" key="1">
    <source>
        <dbReference type="ARBA" id="ARBA00004651"/>
    </source>
</evidence>
<feature type="transmembrane region" description="Helical" evidence="9">
    <location>
        <begin position="809"/>
        <end position="827"/>
    </location>
</feature>
<feature type="transmembrane region" description="Helical" evidence="9">
    <location>
        <begin position="66"/>
        <end position="85"/>
    </location>
</feature>
<dbReference type="InterPro" id="IPR000731">
    <property type="entry name" value="SSD"/>
</dbReference>
<accession>A0A4U5PIT7</accession>
<dbReference type="PANTHER" id="PTHR10796:SF97">
    <property type="entry name" value="SSD DOMAIN-CONTAINING PROTEIN"/>
    <property type="match status" value="1"/>
</dbReference>
<dbReference type="InterPro" id="IPR003392">
    <property type="entry name" value="PTHD_SSD"/>
</dbReference>
<comment type="subcellular location">
    <subcellularLocation>
        <location evidence="1">Cell membrane</location>
        <topology evidence="1">Multi-pass membrane protein</topology>
    </subcellularLocation>
</comment>
<keyword evidence="3" id="KW-1003">Cell membrane</keyword>
<evidence type="ECO:0000256" key="5">
    <source>
        <dbReference type="ARBA" id="ARBA00022989"/>
    </source>
</evidence>
<evidence type="ECO:0000256" key="6">
    <source>
        <dbReference type="ARBA" id="ARBA00023136"/>
    </source>
</evidence>
<dbReference type="FunFam" id="1.20.1640.10:FF:000013">
    <property type="entry name" value="PaTched Related family"/>
    <property type="match status" value="1"/>
</dbReference>
<evidence type="ECO:0000259" key="10">
    <source>
        <dbReference type="PROSITE" id="PS50156"/>
    </source>
</evidence>
<evidence type="ECO:0000256" key="8">
    <source>
        <dbReference type="SAM" id="MobiDB-lite"/>
    </source>
</evidence>
<keyword evidence="5 9" id="KW-1133">Transmembrane helix</keyword>
<dbReference type="EMBL" id="AZBU02000002">
    <property type="protein sequence ID" value="TKR96549.1"/>
    <property type="molecule type" value="Genomic_DNA"/>
</dbReference>
<dbReference type="SUPFAM" id="SSF82866">
    <property type="entry name" value="Multidrug efflux transporter AcrB transmembrane domain"/>
    <property type="match status" value="2"/>
</dbReference>
<dbReference type="GO" id="GO:0005886">
    <property type="term" value="C:plasma membrane"/>
    <property type="evidence" value="ECO:0007669"/>
    <property type="project" value="UniProtKB-SubCell"/>
</dbReference>
<feature type="compositionally biased region" description="Low complexity" evidence="8">
    <location>
        <begin position="989"/>
        <end position="1001"/>
    </location>
</feature>
<keyword evidence="7" id="KW-0325">Glycoprotein</keyword>
<comment type="caution">
    <text evidence="11">The sequence shown here is derived from an EMBL/GenBank/DDBJ whole genome shotgun (WGS) entry which is preliminary data.</text>
</comment>
<reference evidence="11 12" key="1">
    <citation type="journal article" date="2015" name="Genome Biol.">
        <title>Comparative genomics of Steinernema reveals deeply conserved gene regulatory networks.</title>
        <authorList>
            <person name="Dillman A.R."/>
            <person name="Macchietto M."/>
            <person name="Porter C.F."/>
            <person name="Rogers A."/>
            <person name="Williams B."/>
            <person name="Antoshechkin I."/>
            <person name="Lee M.M."/>
            <person name="Goodwin Z."/>
            <person name="Lu X."/>
            <person name="Lewis E.E."/>
            <person name="Goodrich-Blair H."/>
            <person name="Stock S.P."/>
            <person name="Adams B.J."/>
            <person name="Sternberg P.W."/>
            <person name="Mortazavi A."/>
        </authorList>
    </citation>
    <scope>NUCLEOTIDE SEQUENCE [LARGE SCALE GENOMIC DNA]</scope>
    <source>
        <strain evidence="11 12">ALL</strain>
    </source>
</reference>
<feature type="compositionally biased region" description="Basic and acidic residues" evidence="8">
    <location>
        <begin position="1"/>
        <end position="11"/>
    </location>
</feature>
<feature type="transmembrane region" description="Helical" evidence="9">
    <location>
        <begin position="358"/>
        <end position="382"/>
    </location>
</feature>
<reference evidence="11 12" key="2">
    <citation type="journal article" date="2019" name="G3 (Bethesda)">
        <title>Hybrid Assembly of the Genome of the Entomopathogenic Nematode Steinernema carpocapsae Identifies the X-Chromosome.</title>
        <authorList>
            <person name="Serra L."/>
            <person name="Macchietto M."/>
            <person name="Macias-Munoz A."/>
            <person name="McGill C.J."/>
            <person name="Rodriguez I.M."/>
            <person name="Rodriguez B."/>
            <person name="Murad R."/>
            <person name="Mortazavi A."/>
        </authorList>
    </citation>
    <scope>NUCLEOTIDE SEQUENCE [LARGE SCALE GENOMIC DNA]</scope>
    <source>
        <strain evidence="11 12">ALL</strain>
    </source>
</reference>
<evidence type="ECO:0000256" key="2">
    <source>
        <dbReference type="ARBA" id="ARBA00005585"/>
    </source>
</evidence>
<dbReference type="InterPro" id="IPR051697">
    <property type="entry name" value="Patched_domain-protein"/>
</dbReference>
<evidence type="ECO:0000313" key="12">
    <source>
        <dbReference type="Proteomes" id="UP000298663"/>
    </source>
</evidence>
<dbReference type="Proteomes" id="UP000298663">
    <property type="component" value="Unassembled WGS sequence"/>
</dbReference>
<dbReference type="PANTHER" id="PTHR10796">
    <property type="entry name" value="PATCHED-RELATED"/>
    <property type="match status" value="1"/>
</dbReference>
<feature type="transmembrane region" description="Helical" evidence="9">
    <location>
        <begin position="784"/>
        <end position="803"/>
    </location>
</feature>
<feature type="region of interest" description="Disordered" evidence="8">
    <location>
        <begin position="1"/>
        <end position="20"/>
    </location>
</feature>
<feature type="transmembrane region" description="Helical" evidence="9">
    <location>
        <begin position="388"/>
        <end position="411"/>
    </location>
</feature>
<evidence type="ECO:0000256" key="3">
    <source>
        <dbReference type="ARBA" id="ARBA00022475"/>
    </source>
</evidence>
<comment type="similarity">
    <text evidence="2">Belongs to the patched family.</text>
</comment>
<dbReference type="GO" id="GO:0018996">
    <property type="term" value="P:molting cycle, collagen and cuticulin-based cuticle"/>
    <property type="evidence" value="ECO:0007669"/>
    <property type="project" value="TreeGrafter"/>
</dbReference>
<evidence type="ECO:0000313" key="11">
    <source>
        <dbReference type="EMBL" id="TKR96549.1"/>
    </source>
</evidence>
<feature type="transmembrane region" description="Helical" evidence="9">
    <location>
        <begin position="469"/>
        <end position="486"/>
    </location>
</feature>
<dbReference type="GO" id="GO:0006897">
    <property type="term" value="P:endocytosis"/>
    <property type="evidence" value="ECO:0007669"/>
    <property type="project" value="TreeGrafter"/>
</dbReference>
<gene>
    <name evidence="11" type="ORF">L596_010550</name>
</gene>
<keyword evidence="12" id="KW-1185">Reference proteome</keyword>
<feature type="region of interest" description="Disordered" evidence="8">
    <location>
        <begin position="989"/>
        <end position="1020"/>
    </location>
</feature>
<dbReference type="Gene3D" id="1.20.1640.10">
    <property type="entry name" value="Multidrug efflux transporter AcrB transmembrane domain"/>
    <property type="match status" value="2"/>
</dbReference>
<feature type="transmembrane region" description="Helical" evidence="9">
    <location>
        <begin position="326"/>
        <end position="346"/>
    </location>
</feature>
<keyword evidence="6 9" id="KW-0472">Membrane</keyword>
<keyword evidence="4 9" id="KW-0812">Transmembrane</keyword>
<name>A0A4U5PIT7_STECR</name>
<dbReference type="Pfam" id="PF02460">
    <property type="entry name" value="Patched"/>
    <property type="match status" value="1"/>
</dbReference>
<organism evidence="11 12">
    <name type="scientific">Steinernema carpocapsae</name>
    <name type="common">Entomopathogenic nematode</name>
    <dbReference type="NCBI Taxonomy" id="34508"/>
    <lineage>
        <taxon>Eukaryota</taxon>
        <taxon>Metazoa</taxon>
        <taxon>Ecdysozoa</taxon>
        <taxon>Nematoda</taxon>
        <taxon>Chromadorea</taxon>
        <taxon>Rhabditida</taxon>
        <taxon>Tylenchina</taxon>
        <taxon>Panagrolaimomorpha</taxon>
        <taxon>Strongyloidoidea</taxon>
        <taxon>Steinernematidae</taxon>
        <taxon>Steinernema</taxon>
    </lineage>
</organism>
<dbReference type="AlphaFoldDB" id="A0A4U5PIT7"/>
<protein>
    <recommendedName>
        <fullName evidence="10">SSD domain-containing protein</fullName>
    </recommendedName>
</protein>
<feature type="transmembrane region" description="Helical" evidence="9">
    <location>
        <begin position="881"/>
        <end position="905"/>
    </location>
</feature>
<evidence type="ECO:0000256" key="9">
    <source>
        <dbReference type="SAM" id="Phobius"/>
    </source>
</evidence>
<proteinExistence type="inferred from homology"/>
<feature type="transmembrane region" description="Helical" evidence="9">
    <location>
        <begin position="432"/>
        <end position="457"/>
    </location>
</feature>
<sequence length="1020" mass="114869">MPPPVKNERRRVSQMPMSERRRASILVGQRSLDIIAMNHPEDKGPRFVRFVIRCYKRYGYFIAEHAWKAIFVCLLISGLALLKILNTKQENDITGYSPYGARAKSEYAQYQEFFAHDGYGIALYIFAIAKDGGTMLRDSHMQETIHVLDTALSNFTLLNRETNEYEAFNEFCQSFCSINEPVRQFYNGFQIQSELAKKGEHLSDRLELNYPISSLFGRKVSLQPNFFGVELYNESSVLTEAERILEGGESSVNGSDGHVTNMKFVKMLQLQLRAEHQLKWSDHDVKQWELKVVDYFQHQYKSKHLKIFILATSYVEEEMVRAGITLLPYLTVGFLIMCTCSVVSVMTRAAYMHQQNCYKILLAITACITPFMSTATALAIMFLCGLRFSSILCVIPFLVLSIGVDSSYLMIHEWQRVTKHCRDQPTRKNSNVGYRMSEVLSEVGPAILISTLTNIFADGVGSFTSSPEITLLCVGNLTAMFISFIYQMTFYSGLMTVVGRYEIENEKIERNKMEISIRDKKVNITRHPGLTRQSSKFHDTSKHYISTYMQKYVDFVANKAVASFTVFLYFCYLAHSIWGITNVNINLTAQKLFALDSPLLELDKLRVEYVVPHFTMATVFVNNPGNLSNPKRMAKMNQFIDDMESLNGSWGPVGTKYFVRDFIIFENSFEDADVEEEPDTSVAPTGANQFNEGDLATFVGWPEYDYWSGFIRLSNATNDADKKLEKFFFTTAYHGKHLSIWTERGNMLKSWRRVADRYNDDFSVSVFHEDGIYLDLIDNMPTDTWQSVLGTLIGMAGVCFLFLNNFFTVVIASGCVLSICAGILGNLSWMGVDLDPITMAAMIISIGFSVDIPAHVSYHYYQACVREGEDSTPQVKLATCLSSVAFPALQAAISTSLCVSSLLFVKLYMAEVFVKTMVLCVFLCNLHGLVFLPAILITMDNVLACCRHVRNKVHNVDTKAAKNGNVPHKPVITVNSDQPTLVSIPPGIATATSGKGATASAVRAHSPIPPSTPEEQEPTE</sequence>
<dbReference type="GO" id="GO:0030659">
    <property type="term" value="C:cytoplasmic vesicle membrane"/>
    <property type="evidence" value="ECO:0007669"/>
    <property type="project" value="TreeGrafter"/>
</dbReference>
<dbReference type="PROSITE" id="PS50156">
    <property type="entry name" value="SSD"/>
    <property type="match status" value="1"/>
</dbReference>
<dbReference type="OrthoDB" id="6510177at2759"/>
<feature type="domain" description="SSD" evidence="10">
    <location>
        <begin position="359"/>
        <end position="497"/>
    </location>
</feature>
<feature type="transmembrane region" description="Helical" evidence="9">
    <location>
        <begin position="917"/>
        <end position="939"/>
    </location>
</feature>
<evidence type="ECO:0000256" key="4">
    <source>
        <dbReference type="ARBA" id="ARBA00022692"/>
    </source>
</evidence>